<keyword evidence="1" id="KW-0812">Transmembrane</keyword>
<feature type="transmembrane region" description="Helical" evidence="1">
    <location>
        <begin position="139"/>
        <end position="157"/>
    </location>
</feature>
<feature type="transmembrane region" description="Helical" evidence="1">
    <location>
        <begin position="320"/>
        <end position="345"/>
    </location>
</feature>
<proteinExistence type="predicted"/>
<feature type="transmembrane region" description="Helical" evidence="1">
    <location>
        <begin position="213"/>
        <end position="237"/>
    </location>
</feature>
<evidence type="ECO:0008006" key="4">
    <source>
        <dbReference type="Google" id="ProtNLM"/>
    </source>
</evidence>
<dbReference type="AlphaFoldDB" id="A0A177L130"/>
<dbReference type="Proteomes" id="UP000076935">
    <property type="component" value="Unassembled WGS sequence"/>
</dbReference>
<keyword evidence="1" id="KW-0472">Membrane</keyword>
<evidence type="ECO:0000313" key="3">
    <source>
        <dbReference type="Proteomes" id="UP000076935"/>
    </source>
</evidence>
<keyword evidence="1" id="KW-1133">Transmembrane helix</keyword>
<feature type="transmembrane region" description="Helical" evidence="1">
    <location>
        <begin position="189"/>
        <end position="206"/>
    </location>
</feature>
<feature type="transmembrane region" description="Helical" evidence="1">
    <location>
        <begin position="384"/>
        <end position="400"/>
    </location>
</feature>
<sequence length="412" mass="48211">MKKTNVIKTSLVLILISIFFLLNKLFFEGTNLFIIIMIEFILILLCLIFIINRDHMGKIPFWMTITSIIFFIIKSLYSYQTYKTIISPFPDSFKYLSNLNVLLNNNIINFNEIQNITGTSQLFYYYIMYSTIKIFNSQIALYLINNLFFSISCLLFFQIIQKKFNLKIAYITFLISLFSLNFLVFTSNILKDSLVIFLVILTMYLYEFFSKRVYYLIFITISFLIITRIYAGFAILLALSIDMMVVKYSHINYMKKLLLFLGGISFLYIIFNYTLLAEYLTLSKEFVSNYSLFQSIISVPTGIIYMFFAPFPWGIFSGNITIYSIIQIDSAFAMIFSLGLLLFFYKILKFKELRLKIYIYLVPIIVHSLALGLAYEGGSTRQRAGVYFFIILFFVVGIFYKPNSEENSKCVC</sequence>
<feature type="transmembrane region" description="Helical" evidence="1">
    <location>
        <begin position="287"/>
        <end position="308"/>
    </location>
</feature>
<feature type="transmembrane region" description="Helical" evidence="1">
    <location>
        <begin position="32"/>
        <end position="52"/>
    </location>
</feature>
<gene>
    <name evidence="2" type="ORF">AWH49_04690</name>
</gene>
<feature type="transmembrane region" description="Helical" evidence="1">
    <location>
        <begin position="59"/>
        <end position="79"/>
    </location>
</feature>
<evidence type="ECO:0000256" key="1">
    <source>
        <dbReference type="SAM" id="Phobius"/>
    </source>
</evidence>
<organism evidence="2 3">
    <name type="scientific">Domibacillus aminovorans</name>
    <dbReference type="NCBI Taxonomy" id="29332"/>
    <lineage>
        <taxon>Bacteria</taxon>
        <taxon>Bacillati</taxon>
        <taxon>Bacillota</taxon>
        <taxon>Bacilli</taxon>
        <taxon>Bacillales</taxon>
        <taxon>Bacillaceae</taxon>
        <taxon>Domibacillus</taxon>
    </lineage>
</organism>
<evidence type="ECO:0000313" key="2">
    <source>
        <dbReference type="EMBL" id="OAH58965.1"/>
    </source>
</evidence>
<feature type="transmembrane region" description="Helical" evidence="1">
    <location>
        <begin position="164"/>
        <end position="183"/>
    </location>
</feature>
<keyword evidence="3" id="KW-1185">Reference proteome</keyword>
<feature type="transmembrane region" description="Helical" evidence="1">
    <location>
        <begin position="7"/>
        <end position="26"/>
    </location>
</feature>
<reference evidence="2 3" key="1">
    <citation type="submission" date="2016-01" db="EMBL/GenBank/DDBJ databases">
        <title>Investigation of taxonomic status of Bacillus aminovorans.</title>
        <authorList>
            <person name="Verma A."/>
            <person name="Pal Y."/>
            <person name="Krishnamurthi S."/>
        </authorList>
    </citation>
    <scope>NUCLEOTIDE SEQUENCE [LARGE SCALE GENOMIC DNA]</scope>
    <source>
        <strain evidence="2 3">DSM 1314</strain>
    </source>
</reference>
<protein>
    <recommendedName>
        <fullName evidence="4">Glycosyltransferase RgtA/B/C/D-like domain-containing protein</fullName>
    </recommendedName>
</protein>
<name>A0A177L130_9BACI</name>
<feature type="transmembrane region" description="Helical" evidence="1">
    <location>
        <begin position="357"/>
        <end position="378"/>
    </location>
</feature>
<accession>A0A177L130</accession>
<dbReference type="EMBL" id="LQWY01000067">
    <property type="protein sequence ID" value="OAH58965.1"/>
    <property type="molecule type" value="Genomic_DNA"/>
</dbReference>
<comment type="caution">
    <text evidence="2">The sequence shown here is derived from an EMBL/GenBank/DDBJ whole genome shotgun (WGS) entry which is preliminary data.</text>
</comment>
<dbReference type="RefSeq" id="WP_063966689.1">
    <property type="nucleotide sequence ID" value="NZ_JBCNAN010000007.1"/>
</dbReference>
<feature type="transmembrane region" description="Helical" evidence="1">
    <location>
        <begin position="257"/>
        <end position="275"/>
    </location>
</feature>